<proteinExistence type="predicted"/>
<feature type="non-terminal residue" evidence="1">
    <location>
        <position position="1"/>
    </location>
</feature>
<name>A0A816KRQ7_BRANA</name>
<reference evidence="1" key="1">
    <citation type="submission" date="2021-01" db="EMBL/GenBank/DDBJ databases">
        <authorList>
            <consortium name="Genoscope - CEA"/>
            <person name="William W."/>
        </authorList>
    </citation>
    <scope>NUCLEOTIDE SEQUENCE</scope>
</reference>
<accession>A0A816KRQ7</accession>
<dbReference type="Proteomes" id="UP001295469">
    <property type="component" value="Chromosome C05"/>
</dbReference>
<gene>
    <name evidence="1" type="ORF">DARMORV10_C05P09020.1</name>
</gene>
<evidence type="ECO:0000313" key="1">
    <source>
        <dbReference type="EMBL" id="CAF1924788.1"/>
    </source>
</evidence>
<dbReference type="AlphaFoldDB" id="A0A816KRQ7"/>
<protein>
    <submittedName>
        <fullName evidence="1">(rape) hypothetical protein</fullName>
    </submittedName>
</protein>
<dbReference type="EMBL" id="HG994369">
    <property type="protein sequence ID" value="CAF1924788.1"/>
    <property type="molecule type" value="Genomic_DNA"/>
</dbReference>
<sequence>LVFSPPHLKLVHTTMTTPLWSLEGHLVRFSSRRRHLNTSNPDSSFFRSISSFSAAALPCSSQYVLCYLSSLRPELSPLKRPLFSCWKSVT</sequence>
<organism evidence="1">
    <name type="scientific">Brassica napus</name>
    <name type="common">Rape</name>
    <dbReference type="NCBI Taxonomy" id="3708"/>
    <lineage>
        <taxon>Eukaryota</taxon>
        <taxon>Viridiplantae</taxon>
        <taxon>Streptophyta</taxon>
        <taxon>Embryophyta</taxon>
        <taxon>Tracheophyta</taxon>
        <taxon>Spermatophyta</taxon>
        <taxon>Magnoliopsida</taxon>
        <taxon>eudicotyledons</taxon>
        <taxon>Gunneridae</taxon>
        <taxon>Pentapetalae</taxon>
        <taxon>rosids</taxon>
        <taxon>malvids</taxon>
        <taxon>Brassicales</taxon>
        <taxon>Brassicaceae</taxon>
        <taxon>Brassiceae</taxon>
        <taxon>Brassica</taxon>
    </lineage>
</organism>